<keyword evidence="4 6" id="KW-0539">Nucleus</keyword>
<dbReference type="Gene3D" id="3.60.20.10">
    <property type="entry name" value="Glutamine Phosphoribosylpyrophosphate, subunit 1, domain 1"/>
    <property type="match status" value="1"/>
</dbReference>
<dbReference type="InterPro" id="IPR050115">
    <property type="entry name" value="Proteasome_alpha"/>
</dbReference>
<dbReference type="eggNOG" id="KOG0184">
    <property type="taxonomic scope" value="Eukaryota"/>
</dbReference>
<evidence type="ECO:0000256" key="2">
    <source>
        <dbReference type="ARBA" id="ARBA00022490"/>
    </source>
</evidence>
<dbReference type="OMA" id="RVSMYMH"/>
<dbReference type="GO" id="GO:0043161">
    <property type="term" value="P:proteasome-mediated ubiquitin-dependent protein catabolic process"/>
    <property type="evidence" value="ECO:0007669"/>
    <property type="project" value="EnsemblMetazoa"/>
</dbReference>
<name>B4MKB1_DROWI</name>
<dbReference type="SMR" id="B4MKB1"/>
<dbReference type="FunFam" id="3.60.20.10:FF:000007">
    <property type="entry name" value="Proteasome subunit alpha type"/>
    <property type="match status" value="1"/>
</dbReference>
<dbReference type="SMART" id="SM00948">
    <property type="entry name" value="Proteasome_A_N"/>
    <property type="match status" value="1"/>
</dbReference>
<dbReference type="InterPro" id="IPR001353">
    <property type="entry name" value="Proteasome_sua/b"/>
</dbReference>
<dbReference type="PhylomeDB" id="B4MKB1"/>
<dbReference type="GO" id="GO:0030707">
    <property type="term" value="P:follicle cell of egg chamber development"/>
    <property type="evidence" value="ECO:0007669"/>
    <property type="project" value="EnsemblMetazoa"/>
</dbReference>
<dbReference type="SUPFAM" id="SSF56235">
    <property type="entry name" value="N-terminal nucleophile aminohydrolases (Ntn hydrolases)"/>
    <property type="match status" value="1"/>
</dbReference>
<dbReference type="STRING" id="7260.B4MKB1"/>
<evidence type="ECO:0000313" key="9">
    <source>
        <dbReference type="Proteomes" id="UP000007798"/>
    </source>
</evidence>
<comment type="subcellular location">
    <subcellularLocation>
        <location evidence="6">Cytoplasm</location>
    </subcellularLocation>
    <subcellularLocation>
        <location evidence="6">Nucleus</location>
    </subcellularLocation>
</comment>
<dbReference type="Proteomes" id="UP000007798">
    <property type="component" value="Unassembled WGS sequence"/>
</dbReference>
<proteinExistence type="inferred from homology"/>
<dbReference type="GO" id="GO:0019773">
    <property type="term" value="C:proteasome core complex, alpha-subunit complex"/>
    <property type="evidence" value="ECO:0007669"/>
    <property type="project" value="UniProtKB-UniRule"/>
</dbReference>
<comment type="subunit">
    <text evidence="6">The 20S proteasome core is composed of 28 subunits that are arranged in four stacked rings, resulting in a barrel-shaped structure. The two end rings are each formed by seven alpha subunits, and the two central rings are each formed by seven beta subunits.</text>
</comment>
<keyword evidence="9" id="KW-1185">Reference proteome</keyword>
<keyword evidence="3 5" id="KW-0647">Proteasome</keyword>
<dbReference type="Pfam" id="PF10584">
    <property type="entry name" value="Proteasome_A_N"/>
    <property type="match status" value="1"/>
</dbReference>
<reference evidence="8 9" key="1">
    <citation type="journal article" date="2007" name="Nature">
        <title>Evolution of genes and genomes on the Drosophila phylogeny.</title>
        <authorList>
            <consortium name="Drosophila 12 Genomes Consortium"/>
            <person name="Clark A.G."/>
            <person name="Eisen M.B."/>
            <person name="Smith D.R."/>
            <person name="Bergman C.M."/>
            <person name="Oliver B."/>
            <person name="Markow T.A."/>
            <person name="Kaufman T.C."/>
            <person name="Kellis M."/>
            <person name="Gelbart W."/>
            <person name="Iyer V.N."/>
            <person name="Pollard D.A."/>
            <person name="Sackton T.B."/>
            <person name="Larracuente A.M."/>
            <person name="Singh N.D."/>
            <person name="Abad J.P."/>
            <person name="Abt D.N."/>
            <person name="Adryan B."/>
            <person name="Aguade M."/>
            <person name="Akashi H."/>
            <person name="Anderson W.W."/>
            <person name="Aquadro C.F."/>
            <person name="Ardell D.H."/>
            <person name="Arguello R."/>
            <person name="Artieri C.G."/>
            <person name="Barbash D.A."/>
            <person name="Barker D."/>
            <person name="Barsanti P."/>
            <person name="Batterham P."/>
            <person name="Batzoglou S."/>
            <person name="Begun D."/>
            <person name="Bhutkar A."/>
            <person name="Blanco E."/>
            <person name="Bosak S.A."/>
            <person name="Bradley R.K."/>
            <person name="Brand A.D."/>
            <person name="Brent M.R."/>
            <person name="Brooks A.N."/>
            <person name="Brown R.H."/>
            <person name="Butlin R.K."/>
            <person name="Caggese C."/>
            <person name="Calvi B.R."/>
            <person name="Bernardo de Carvalho A."/>
            <person name="Caspi A."/>
            <person name="Castrezana S."/>
            <person name="Celniker S.E."/>
            <person name="Chang J.L."/>
            <person name="Chapple C."/>
            <person name="Chatterji S."/>
            <person name="Chinwalla A."/>
            <person name="Civetta A."/>
            <person name="Clifton S.W."/>
            <person name="Comeron J.M."/>
            <person name="Costello J.C."/>
            <person name="Coyne J.A."/>
            <person name="Daub J."/>
            <person name="David R.G."/>
            <person name="Delcher A.L."/>
            <person name="Delehaunty K."/>
            <person name="Do C.B."/>
            <person name="Ebling H."/>
            <person name="Edwards K."/>
            <person name="Eickbush T."/>
            <person name="Evans J.D."/>
            <person name="Filipski A."/>
            <person name="Findeiss S."/>
            <person name="Freyhult E."/>
            <person name="Fulton L."/>
            <person name="Fulton R."/>
            <person name="Garcia A.C."/>
            <person name="Gardiner A."/>
            <person name="Garfield D.A."/>
            <person name="Garvin B.E."/>
            <person name="Gibson G."/>
            <person name="Gilbert D."/>
            <person name="Gnerre S."/>
            <person name="Godfrey J."/>
            <person name="Good R."/>
            <person name="Gotea V."/>
            <person name="Gravely B."/>
            <person name="Greenberg A.J."/>
            <person name="Griffiths-Jones S."/>
            <person name="Gross S."/>
            <person name="Guigo R."/>
            <person name="Gustafson E.A."/>
            <person name="Haerty W."/>
            <person name="Hahn M.W."/>
            <person name="Halligan D.L."/>
            <person name="Halpern A.L."/>
            <person name="Halter G.M."/>
            <person name="Han M.V."/>
            <person name="Heger A."/>
            <person name="Hillier L."/>
            <person name="Hinrichs A.S."/>
            <person name="Holmes I."/>
            <person name="Hoskins R.A."/>
            <person name="Hubisz M.J."/>
            <person name="Hultmark D."/>
            <person name="Huntley M.A."/>
            <person name="Jaffe D.B."/>
            <person name="Jagadeeshan S."/>
            <person name="Jeck W.R."/>
            <person name="Johnson J."/>
            <person name="Jones C.D."/>
            <person name="Jordan W.C."/>
            <person name="Karpen G.H."/>
            <person name="Kataoka E."/>
            <person name="Keightley P.D."/>
            <person name="Kheradpour P."/>
            <person name="Kirkness E.F."/>
            <person name="Koerich L.B."/>
            <person name="Kristiansen K."/>
            <person name="Kudrna D."/>
            <person name="Kulathinal R.J."/>
            <person name="Kumar S."/>
            <person name="Kwok R."/>
            <person name="Lander E."/>
            <person name="Langley C.H."/>
            <person name="Lapoint R."/>
            <person name="Lazzaro B.P."/>
            <person name="Lee S.J."/>
            <person name="Levesque L."/>
            <person name="Li R."/>
            <person name="Lin C.F."/>
            <person name="Lin M.F."/>
            <person name="Lindblad-Toh K."/>
            <person name="Llopart A."/>
            <person name="Long M."/>
            <person name="Low L."/>
            <person name="Lozovsky E."/>
            <person name="Lu J."/>
            <person name="Luo M."/>
            <person name="Machado C.A."/>
            <person name="Makalowski W."/>
            <person name="Marzo M."/>
            <person name="Matsuda M."/>
            <person name="Matzkin L."/>
            <person name="McAllister B."/>
            <person name="McBride C.S."/>
            <person name="McKernan B."/>
            <person name="McKernan K."/>
            <person name="Mendez-Lago M."/>
            <person name="Minx P."/>
            <person name="Mollenhauer M.U."/>
            <person name="Montooth K."/>
            <person name="Mount S.M."/>
            <person name="Mu X."/>
            <person name="Myers E."/>
            <person name="Negre B."/>
            <person name="Newfeld S."/>
            <person name="Nielsen R."/>
            <person name="Noor M.A."/>
            <person name="O'Grady P."/>
            <person name="Pachter L."/>
            <person name="Papaceit M."/>
            <person name="Parisi M.J."/>
            <person name="Parisi M."/>
            <person name="Parts L."/>
            <person name="Pedersen J.S."/>
            <person name="Pesole G."/>
            <person name="Phillippy A.M."/>
            <person name="Ponting C.P."/>
            <person name="Pop M."/>
            <person name="Porcelli D."/>
            <person name="Powell J.R."/>
            <person name="Prohaska S."/>
            <person name="Pruitt K."/>
            <person name="Puig M."/>
            <person name="Quesneville H."/>
            <person name="Ram K.R."/>
            <person name="Rand D."/>
            <person name="Rasmussen M.D."/>
            <person name="Reed L.K."/>
            <person name="Reenan R."/>
            <person name="Reily A."/>
            <person name="Remington K.A."/>
            <person name="Rieger T.T."/>
            <person name="Ritchie M.G."/>
            <person name="Robin C."/>
            <person name="Rogers Y.H."/>
            <person name="Rohde C."/>
            <person name="Rozas J."/>
            <person name="Rubenfield M.J."/>
            <person name="Ruiz A."/>
            <person name="Russo S."/>
            <person name="Salzberg S.L."/>
            <person name="Sanchez-Gracia A."/>
            <person name="Saranga D.J."/>
            <person name="Sato H."/>
            <person name="Schaeffer S.W."/>
            <person name="Schatz M.C."/>
            <person name="Schlenke T."/>
            <person name="Schwartz R."/>
            <person name="Segarra C."/>
            <person name="Singh R.S."/>
            <person name="Sirot L."/>
            <person name="Sirota M."/>
            <person name="Sisneros N.B."/>
            <person name="Smith C.D."/>
            <person name="Smith T.F."/>
            <person name="Spieth J."/>
            <person name="Stage D.E."/>
            <person name="Stark A."/>
            <person name="Stephan W."/>
            <person name="Strausberg R.L."/>
            <person name="Strempel S."/>
            <person name="Sturgill D."/>
            <person name="Sutton G."/>
            <person name="Sutton G.G."/>
            <person name="Tao W."/>
            <person name="Teichmann S."/>
            <person name="Tobari Y.N."/>
            <person name="Tomimura Y."/>
            <person name="Tsolas J.M."/>
            <person name="Valente V.L."/>
            <person name="Venter E."/>
            <person name="Venter J.C."/>
            <person name="Vicario S."/>
            <person name="Vieira F.G."/>
            <person name="Vilella A.J."/>
            <person name="Villasante A."/>
            <person name="Walenz B."/>
            <person name="Wang J."/>
            <person name="Wasserman M."/>
            <person name="Watts T."/>
            <person name="Wilson D."/>
            <person name="Wilson R.K."/>
            <person name="Wing R.A."/>
            <person name="Wolfner M.F."/>
            <person name="Wong A."/>
            <person name="Wong G.K."/>
            <person name="Wu C.I."/>
            <person name="Wu G."/>
            <person name="Yamamoto D."/>
            <person name="Yang H.P."/>
            <person name="Yang S.P."/>
            <person name="Yorke J.A."/>
            <person name="Yoshida K."/>
            <person name="Zdobnov E."/>
            <person name="Zhang P."/>
            <person name="Zhang Y."/>
            <person name="Zimin A.V."/>
            <person name="Baldwin J."/>
            <person name="Abdouelleil A."/>
            <person name="Abdulkadir J."/>
            <person name="Abebe A."/>
            <person name="Abera B."/>
            <person name="Abreu J."/>
            <person name="Acer S.C."/>
            <person name="Aftuck L."/>
            <person name="Alexander A."/>
            <person name="An P."/>
            <person name="Anderson E."/>
            <person name="Anderson S."/>
            <person name="Arachi H."/>
            <person name="Azer M."/>
            <person name="Bachantsang P."/>
            <person name="Barry A."/>
            <person name="Bayul T."/>
            <person name="Berlin A."/>
            <person name="Bessette D."/>
            <person name="Bloom T."/>
            <person name="Blye J."/>
            <person name="Boguslavskiy L."/>
            <person name="Bonnet C."/>
            <person name="Boukhgalter B."/>
            <person name="Bourzgui I."/>
            <person name="Brown A."/>
            <person name="Cahill P."/>
            <person name="Channer S."/>
            <person name="Cheshatsang Y."/>
            <person name="Chuda L."/>
            <person name="Citroen M."/>
            <person name="Collymore A."/>
            <person name="Cooke P."/>
            <person name="Costello M."/>
            <person name="D'Aco K."/>
            <person name="Daza R."/>
            <person name="De Haan G."/>
            <person name="DeGray S."/>
            <person name="DeMaso C."/>
            <person name="Dhargay N."/>
            <person name="Dooley K."/>
            <person name="Dooley E."/>
            <person name="Doricent M."/>
            <person name="Dorje P."/>
            <person name="Dorjee K."/>
            <person name="Dupes A."/>
            <person name="Elong R."/>
            <person name="Falk J."/>
            <person name="Farina A."/>
            <person name="Faro S."/>
            <person name="Ferguson D."/>
            <person name="Fisher S."/>
            <person name="Foley C.D."/>
            <person name="Franke A."/>
            <person name="Friedrich D."/>
            <person name="Gadbois L."/>
            <person name="Gearin G."/>
            <person name="Gearin C.R."/>
            <person name="Giannoukos G."/>
            <person name="Goode T."/>
            <person name="Graham J."/>
            <person name="Grandbois E."/>
            <person name="Grewal S."/>
            <person name="Gyaltsen K."/>
            <person name="Hafez N."/>
            <person name="Hagos B."/>
            <person name="Hall J."/>
            <person name="Henson C."/>
            <person name="Hollinger A."/>
            <person name="Honan T."/>
            <person name="Huard M.D."/>
            <person name="Hughes L."/>
            <person name="Hurhula B."/>
            <person name="Husby M.E."/>
            <person name="Kamat A."/>
            <person name="Kanga B."/>
            <person name="Kashin S."/>
            <person name="Khazanovich D."/>
            <person name="Kisner P."/>
            <person name="Lance K."/>
            <person name="Lara M."/>
            <person name="Lee W."/>
            <person name="Lennon N."/>
            <person name="Letendre F."/>
            <person name="LeVine R."/>
            <person name="Lipovsky A."/>
            <person name="Liu X."/>
            <person name="Liu J."/>
            <person name="Liu S."/>
            <person name="Lokyitsang T."/>
            <person name="Lokyitsang Y."/>
            <person name="Lubonja R."/>
            <person name="Lui A."/>
            <person name="MacDonald P."/>
            <person name="Magnisalis V."/>
            <person name="Maru K."/>
            <person name="Matthews C."/>
            <person name="McCusker W."/>
            <person name="McDonough S."/>
            <person name="Mehta T."/>
            <person name="Meldrim J."/>
            <person name="Meneus L."/>
            <person name="Mihai O."/>
            <person name="Mihalev A."/>
            <person name="Mihova T."/>
            <person name="Mittelman R."/>
            <person name="Mlenga V."/>
            <person name="Montmayeur A."/>
            <person name="Mulrain L."/>
            <person name="Navidi A."/>
            <person name="Naylor J."/>
            <person name="Negash T."/>
            <person name="Nguyen T."/>
            <person name="Nguyen N."/>
            <person name="Nicol R."/>
            <person name="Norbu C."/>
            <person name="Norbu N."/>
            <person name="Novod N."/>
            <person name="O'Neill B."/>
            <person name="Osman S."/>
            <person name="Markiewicz E."/>
            <person name="Oyono O.L."/>
            <person name="Patti C."/>
            <person name="Phunkhang P."/>
            <person name="Pierre F."/>
            <person name="Priest M."/>
            <person name="Raghuraman S."/>
            <person name="Rege F."/>
            <person name="Reyes R."/>
            <person name="Rise C."/>
            <person name="Rogov P."/>
            <person name="Ross K."/>
            <person name="Ryan E."/>
            <person name="Settipalli S."/>
            <person name="Shea T."/>
            <person name="Sherpa N."/>
            <person name="Shi L."/>
            <person name="Shih D."/>
            <person name="Sparrow T."/>
            <person name="Spaulding J."/>
            <person name="Stalker J."/>
            <person name="Stange-Thomann N."/>
            <person name="Stavropoulos S."/>
            <person name="Stone C."/>
            <person name="Strader C."/>
            <person name="Tesfaye S."/>
            <person name="Thomson T."/>
            <person name="Thoulutsang Y."/>
            <person name="Thoulutsang D."/>
            <person name="Topham K."/>
            <person name="Topping I."/>
            <person name="Tsamla T."/>
            <person name="Vassiliev H."/>
            <person name="Vo A."/>
            <person name="Wangchuk T."/>
            <person name="Wangdi T."/>
            <person name="Weiand M."/>
            <person name="Wilkinson J."/>
            <person name="Wilson A."/>
            <person name="Yadav S."/>
            <person name="Young G."/>
            <person name="Yu Q."/>
            <person name="Zembek L."/>
            <person name="Zhong D."/>
            <person name="Zimmer A."/>
            <person name="Zwirko Z."/>
            <person name="Jaffe D.B."/>
            <person name="Alvarez P."/>
            <person name="Brockman W."/>
            <person name="Butler J."/>
            <person name="Chin C."/>
            <person name="Gnerre S."/>
            <person name="Grabherr M."/>
            <person name="Kleber M."/>
            <person name="Mauceli E."/>
            <person name="MacCallum I."/>
        </authorList>
    </citation>
    <scope>NUCLEOTIDE SEQUENCE [LARGE SCALE GENOMIC DNA]</scope>
    <source>
        <strain evidence="9">Tucson 14030-0811.24</strain>
    </source>
</reference>
<gene>
    <name evidence="8" type="primary">Dwil\GK20963</name>
    <name evidence="8" type="ORF">Dwil_GK20963</name>
</gene>
<protein>
    <recommendedName>
        <fullName evidence="6">Proteasome subunit alpha type</fullName>
    </recommendedName>
</protein>
<dbReference type="FunCoup" id="B4MKB1">
    <property type="interactions" value="1930"/>
</dbReference>
<dbReference type="Pfam" id="PF00227">
    <property type="entry name" value="Proteasome"/>
    <property type="match status" value="1"/>
</dbReference>
<keyword evidence="2 6" id="KW-0963">Cytoplasm</keyword>
<keyword evidence="8" id="KW-0378">Hydrolase</keyword>
<dbReference type="KEGG" id="dwi:6638477"/>
<accession>B4MKB1</accession>
<dbReference type="InterPro" id="IPR023332">
    <property type="entry name" value="Proteasome_alpha-type"/>
</dbReference>
<dbReference type="OrthoDB" id="40134at2759"/>
<dbReference type="GO" id="GO:0005737">
    <property type="term" value="C:cytoplasm"/>
    <property type="evidence" value="ECO:0007669"/>
    <property type="project" value="UniProtKB-SubCell"/>
</dbReference>
<evidence type="ECO:0000256" key="4">
    <source>
        <dbReference type="ARBA" id="ARBA00023242"/>
    </source>
</evidence>
<dbReference type="CDD" id="cd03751">
    <property type="entry name" value="proteasome_alpha_type_3"/>
    <property type="match status" value="1"/>
</dbReference>
<dbReference type="PANTHER" id="PTHR11599">
    <property type="entry name" value="PROTEASOME SUBUNIT ALPHA/BETA"/>
    <property type="match status" value="1"/>
</dbReference>
<dbReference type="PROSITE" id="PS00388">
    <property type="entry name" value="PROTEASOME_ALPHA_1"/>
    <property type="match status" value="1"/>
</dbReference>
<dbReference type="PROSITE" id="PS51475">
    <property type="entry name" value="PROTEASOME_ALPHA_2"/>
    <property type="match status" value="1"/>
</dbReference>
<dbReference type="GO" id="GO:0005634">
    <property type="term" value="C:nucleus"/>
    <property type="evidence" value="ECO:0007669"/>
    <property type="project" value="UniProtKB-SubCell"/>
</dbReference>
<evidence type="ECO:0000256" key="6">
    <source>
        <dbReference type="RuleBase" id="RU000551"/>
    </source>
</evidence>
<comment type="function">
    <text evidence="1">The proteasome is a multicatalytic proteinase complex which is characterized by its ability to cleave peptides with Arg, Phe, Tyr, Leu, and Glu adjacent to the leaving group at neutral or slightly basic pH. The proteasome has an ATP-dependent proteolytic activity.</text>
</comment>
<dbReference type="GO" id="GO:0016787">
    <property type="term" value="F:hydrolase activity"/>
    <property type="evidence" value="ECO:0007669"/>
    <property type="project" value="UniProtKB-KW"/>
</dbReference>
<dbReference type="EMBL" id="CH963846">
    <property type="protein sequence ID" value="EDW72550.1"/>
    <property type="molecule type" value="Genomic_DNA"/>
</dbReference>
<comment type="similarity">
    <text evidence="5 6">Belongs to the peptidase T1A family.</text>
</comment>
<sequence length="256" mass="28223">MSTIGTGYDLSASQFSPDGRVFQIDYASKAVEKWGTVIGLRGKNGVVLAVEKIITSSLHEPDAGGRIFTIERNIGMAVAGLMADANYIADIARQEAANFRQQFEKPIPLKHLCDRVSGYIHAYTLYSAVRPFGISVLLASWDETDGPQLYKIEPSGSSFGYYACASGKAKQQAKTEMEKFKFAEMDTETLVKRAGEIIYRVHDELKDKNFRFEMGLVAQETQGTHCINHELYTLSARNAGESAKDDDDGSDNEGPQ</sequence>
<dbReference type="InParanoid" id="B4MKB1"/>
<evidence type="ECO:0000256" key="3">
    <source>
        <dbReference type="ARBA" id="ARBA00022942"/>
    </source>
</evidence>
<organism evidence="8 9">
    <name type="scientific">Drosophila willistoni</name>
    <name type="common">Fruit fly</name>
    <dbReference type="NCBI Taxonomy" id="7260"/>
    <lineage>
        <taxon>Eukaryota</taxon>
        <taxon>Metazoa</taxon>
        <taxon>Ecdysozoa</taxon>
        <taxon>Arthropoda</taxon>
        <taxon>Hexapoda</taxon>
        <taxon>Insecta</taxon>
        <taxon>Pterygota</taxon>
        <taxon>Neoptera</taxon>
        <taxon>Endopterygota</taxon>
        <taxon>Diptera</taxon>
        <taxon>Brachycera</taxon>
        <taxon>Muscomorpha</taxon>
        <taxon>Ephydroidea</taxon>
        <taxon>Drosophilidae</taxon>
        <taxon>Drosophila</taxon>
        <taxon>Sophophora</taxon>
    </lineage>
</organism>
<dbReference type="AlphaFoldDB" id="B4MKB1"/>
<evidence type="ECO:0000256" key="5">
    <source>
        <dbReference type="PROSITE-ProRule" id="PRU00808"/>
    </source>
</evidence>
<dbReference type="HOGENOM" id="CLU_035750_0_0_1"/>
<feature type="domain" description="Proteasome alpha-type subunits" evidence="7">
    <location>
        <begin position="8"/>
        <end position="30"/>
    </location>
</feature>
<evidence type="ECO:0000259" key="7">
    <source>
        <dbReference type="PROSITE" id="PS00388"/>
    </source>
</evidence>
<evidence type="ECO:0000256" key="1">
    <source>
        <dbReference type="ARBA" id="ARBA00002000"/>
    </source>
</evidence>
<evidence type="ECO:0000313" key="8">
    <source>
        <dbReference type="EMBL" id="EDW72550.1"/>
    </source>
</evidence>
<dbReference type="InterPro" id="IPR000426">
    <property type="entry name" value="Proteasome_asu_N"/>
</dbReference>
<dbReference type="InterPro" id="IPR029055">
    <property type="entry name" value="Ntn_hydrolases_N"/>
</dbReference>